<evidence type="ECO:0000256" key="6">
    <source>
        <dbReference type="ARBA" id="ARBA00022840"/>
    </source>
</evidence>
<evidence type="ECO:0000313" key="11">
    <source>
        <dbReference type="Proteomes" id="UP000257109"/>
    </source>
</evidence>
<dbReference type="PANTHER" id="PTHR24058">
    <property type="entry name" value="DUAL SPECIFICITY PROTEIN KINASE"/>
    <property type="match status" value="1"/>
</dbReference>
<evidence type="ECO:0000256" key="4">
    <source>
        <dbReference type="ARBA" id="ARBA00022741"/>
    </source>
</evidence>
<dbReference type="GO" id="GO:0005524">
    <property type="term" value="F:ATP binding"/>
    <property type="evidence" value="ECO:0007669"/>
    <property type="project" value="UniProtKB-UniRule"/>
</dbReference>
<dbReference type="SUPFAM" id="SSF56112">
    <property type="entry name" value="Protein kinase-like (PK-like)"/>
    <property type="match status" value="1"/>
</dbReference>
<comment type="caution">
    <text evidence="10">The sequence shown here is derived from an EMBL/GenBank/DDBJ whole genome shotgun (WGS) entry which is preliminary data.</text>
</comment>
<evidence type="ECO:0000259" key="9">
    <source>
        <dbReference type="PROSITE" id="PS50011"/>
    </source>
</evidence>
<dbReference type="Gene3D" id="1.10.510.10">
    <property type="entry name" value="Transferase(Phosphotransferase) domain 1"/>
    <property type="match status" value="1"/>
</dbReference>
<dbReference type="Proteomes" id="UP000257109">
    <property type="component" value="Unassembled WGS sequence"/>
</dbReference>
<evidence type="ECO:0000256" key="2">
    <source>
        <dbReference type="ARBA" id="ARBA00022527"/>
    </source>
</evidence>
<comment type="similarity">
    <text evidence="1">Belongs to the protein kinase superfamily. CMGC Ser/Thr protein kinase family. MNB/DYRK subfamily.</text>
</comment>
<evidence type="ECO:0000256" key="7">
    <source>
        <dbReference type="PROSITE-ProRule" id="PRU10141"/>
    </source>
</evidence>
<dbReference type="STRING" id="157652.A0A371G073"/>
<feature type="compositionally biased region" description="Polar residues" evidence="8">
    <location>
        <begin position="657"/>
        <end position="672"/>
    </location>
</feature>
<feature type="region of interest" description="Disordered" evidence="8">
    <location>
        <begin position="617"/>
        <end position="766"/>
    </location>
</feature>
<accession>A0A371G073</accession>
<dbReference type="PANTHER" id="PTHR24058:SF17">
    <property type="entry name" value="HOMEODOMAIN INTERACTING PROTEIN KINASE, ISOFORM D"/>
    <property type="match status" value="1"/>
</dbReference>
<proteinExistence type="inferred from homology"/>
<dbReference type="GO" id="GO:0004713">
    <property type="term" value="F:protein tyrosine kinase activity"/>
    <property type="evidence" value="ECO:0007669"/>
    <property type="project" value="TreeGrafter"/>
</dbReference>
<keyword evidence="11" id="KW-1185">Reference proteome</keyword>
<dbReference type="PROSITE" id="PS00108">
    <property type="entry name" value="PROTEIN_KINASE_ST"/>
    <property type="match status" value="1"/>
</dbReference>
<dbReference type="InterPro" id="IPR050494">
    <property type="entry name" value="Ser_Thr_dual-spec_kinase"/>
</dbReference>
<dbReference type="InterPro" id="IPR000719">
    <property type="entry name" value="Prot_kinase_dom"/>
</dbReference>
<dbReference type="GO" id="GO:0005737">
    <property type="term" value="C:cytoplasm"/>
    <property type="evidence" value="ECO:0007669"/>
    <property type="project" value="TreeGrafter"/>
</dbReference>
<gene>
    <name evidence="10" type="primary">ppk15</name>
    <name evidence="10" type="ORF">CR513_35058</name>
</gene>
<keyword evidence="2" id="KW-0723">Serine/threonine-protein kinase</keyword>
<protein>
    <submittedName>
        <fullName evidence="10">Ppk15</fullName>
    </submittedName>
</protein>
<evidence type="ECO:0000256" key="5">
    <source>
        <dbReference type="ARBA" id="ARBA00022777"/>
    </source>
</evidence>
<feature type="compositionally biased region" description="Polar residues" evidence="8">
    <location>
        <begin position="710"/>
        <end position="758"/>
    </location>
</feature>
<dbReference type="OrthoDB" id="9332038at2759"/>
<dbReference type="SMART" id="SM00220">
    <property type="entry name" value="S_TKc"/>
    <property type="match status" value="1"/>
</dbReference>
<keyword evidence="6 7" id="KW-0067">ATP-binding</keyword>
<keyword evidence="3" id="KW-0808">Transferase</keyword>
<evidence type="ECO:0000256" key="8">
    <source>
        <dbReference type="SAM" id="MobiDB-lite"/>
    </source>
</evidence>
<sequence>MDGVARAEQAQSRDLASGWRPLGSAFAPCVPKGEEEAAAAAEKPQPLRVVVRKPTLNHFKEYLGVLLLCILMKSILSQTQPGIAFAVSLLSQFMHSPVKHLGNLQDFEWASKCSQKGLDPLLTECKHLATVLGEMKTKLLGPEVLVARLTKEIVETYQICNPQFKYSEDLNPKRFLTSPSVGVLNDGYDNVNSDLILTVNFVLIHLEKDKRYIVKDLLGHGTFGQVAKCWDSDTNNFVAVKIIKNQPAYYQQALVEVTILTTLNKKYDPEDKHHIVRIYDYFVYQRHLCICFELLDTNLYELIKMNHFRGLSLGIVQLFSKQILCGLALLKEAGIIHCDLKPENILLCTSTVKPAEIKVIDFGSACMENRTVYSYIQSRYYRSPEVLLGYQYTTAIDMWSFGCIVAELFLGLPLFPGASEFDLLKRMIEILGGQPPDYVLRDAKNTSKFFKCIGSLQNIESSESSKNGRSVYQALTVEEYEARDLKKPSIGKEYFNHMNLEAIVTNYPYRKNLPKEDIVKGFKTPFVTGEPFTHPYKPPPETPHVVPGKSRASLYSSPHFPMVQHPSANSYGSVGSHGSYNDSVGLGSSYGSYGESSNMFAYYSPIAPSGMNMHNQGSMSMLGNSPDARRRVKYQPGNGLGVSPSAGNFAPLPLGASPSQFTPPSSYNQVSVGSPGHYGPTSPARGTSHGSPLGKTAAVSQFNRRKNWGHSGSPQTQEATFSSHWQGQYPDSTSHTEGTSQVLGSSPSYLQSNSNPGNWKQRGSGGLSANQNISCLIKPNANMNSQSTELVHDNAETGISLPDPGDWDPNYRPDIAFATSVKSIFKYSDSHWDVLVHILRYIKSALGKGLQYENKAMLTLLAILMLSGLVHKMIEHQL</sequence>
<name>A0A371G073_MUCPR</name>
<dbReference type="EMBL" id="QJKJ01007193">
    <property type="protein sequence ID" value="RDX83956.1"/>
    <property type="molecule type" value="Genomic_DNA"/>
</dbReference>
<dbReference type="FunFam" id="3.30.200.20:FF:000087">
    <property type="entry name" value="Dual specificity tyrosine-phosphorylation-regulated kinase 1A"/>
    <property type="match status" value="1"/>
</dbReference>
<dbReference type="PROSITE" id="PS50011">
    <property type="entry name" value="PROTEIN_KINASE_DOM"/>
    <property type="match status" value="1"/>
</dbReference>
<feature type="binding site" evidence="7">
    <location>
        <position position="241"/>
    </location>
    <ligand>
        <name>ATP</name>
        <dbReference type="ChEBI" id="CHEBI:30616"/>
    </ligand>
</feature>
<dbReference type="GO" id="GO:0004674">
    <property type="term" value="F:protein serine/threonine kinase activity"/>
    <property type="evidence" value="ECO:0007669"/>
    <property type="project" value="UniProtKB-KW"/>
</dbReference>
<dbReference type="InterPro" id="IPR017441">
    <property type="entry name" value="Protein_kinase_ATP_BS"/>
</dbReference>
<keyword evidence="4 7" id="KW-0547">Nucleotide-binding</keyword>
<organism evidence="10 11">
    <name type="scientific">Mucuna pruriens</name>
    <name type="common">Velvet bean</name>
    <name type="synonym">Dolichos pruriens</name>
    <dbReference type="NCBI Taxonomy" id="157652"/>
    <lineage>
        <taxon>Eukaryota</taxon>
        <taxon>Viridiplantae</taxon>
        <taxon>Streptophyta</taxon>
        <taxon>Embryophyta</taxon>
        <taxon>Tracheophyta</taxon>
        <taxon>Spermatophyta</taxon>
        <taxon>Magnoliopsida</taxon>
        <taxon>eudicotyledons</taxon>
        <taxon>Gunneridae</taxon>
        <taxon>Pentapetalae</taxon>
        <taxon>rosids</taxon>
        <taxon>fabids</taxon>
        <taxon>Fabales</taxon>
        <taxon>Fabaceae</taxon>
        <taxon>Papilionoideae</taxon>
        <taxon>50 kb inversion clade</taxon>
        <taxon>NPAAA clade</taxon>
        <taxon>indigoferoid/millettioid clade</taxon>
        <taxon>Phaseoleae</taxon>
        <taxon>Mucuna</taxon>
    </lineage>
</organism>
<dbReference type="AlphaFoldDB" id="A0A371G073"/>
<dbReference type="InterPro" id="IPR008271">
    <property type="entry name" value="Ser/Thr_kinase_AS"/>
</dbReference>
<evidence type="ECO:0000256" key="1">
    <source>
        <dbReference type="ARBA" id="ARBA00008867"/>
    </source>
</evidence>
<feature type="domain" description="Protein kinase" evidence="9">
    <location>
        <begin position="212"/>
        <end position="495"/>
    </location>
</feature>
<dbReference type="InterPro" id="IPR011009">
    <property type="entry name" value="Kinase-like_dom_sf"/>
</dbReference>
<reference evidence="10" key="1">
    <citation type="submission" date="2018-05" db="EMBL/GenBank/DDBJ databases">
        <title>Draft genome of Mucuna pruriens seed.</title>
        <authorList>
            <person name="Nnadi N.E."/>
            <person name="Vos R."/>
            <person name="Hasami M.H."/>
            <person name="Devisetty U.K."/>
            <person name="Aguiy J.C."/>
        </authorList>
    </citation>
    <scope>NUCLEOTIDE SEQUENCE [LARGE SCALE GENOMIC DNA]</scope>
    <source>
        <strain evidence="10">JCA_2017</strain>
    </source>
</reference>
<evidence type="ECO:0000313" key="10">
    <source>
        <dbReference type="EMBL" id="RDX83956.1"/>
    </source>
</evidence>
<keyword evidence="5" id="KW-0418">Kinase</keyword>
<feature type="non-terminal residue" evidence="10">
    <location>
        <position position="1"/>
    </location>
</feature>
<dbReference type="PROSITE" id="PS00107">
    <property type="entry name" value="PROTEIN_KINASE_ATP"/>
    <property type="match status" value="1"/>
</dbReference>
<dbReference type="Pfam" id="PF00069">
    <property type="entry name" value="Pkinase"/>
    <property type="match status" value="1"/>
</dbReference>
<evidence type="ECO:0000256" key="3">
    <source>
        <dbReference type="ARBA" id="ARBA00022679"/>
    </source>
</evidence>
<dbReference type="Gene3D" id="3.30.200.20">
    <property type="entry name" value="Phosphorylase Kinase, domain 1"/>
    <property type="match status" value="1"/>
</dbReference>